<dbReference type="AlphaFoldDB" id="A0AAE1BW14"/>
<evidence type="ECO:0000313" key="1">
    <source>
        <dbReference type="EMBL" id="KAK3857237.1"/>
    </source>
</evidence>
<organism evidence="1 2">
    <name type="scientific">Petrolisthes cinctipes</name>
    <name type="common">Flat porcelain crab</name>
    <dbReference type="NCBI Taxonomy" id="88211"/>
    <lineage>
        <taxon>Eukaryota</taxon>
        <taxon>Metazoa</taxon>
        <taxon>Ecdysozoa</taxon>
        <taxon>Arthropoda</taxon>
        <taxon>Crustacea</taxon>
        <taxon>Multicrustacea</taxon>
        <taxon>Malacostraca</taxon>
        <taxon>Eumalacostraca</taxon>
        <taxon>Eucarida</taxon>
        <taxon>Decapoda</taxon>
        <taxon>Pleocyemata</taxon>
        <taxon>Anomura</taxon>
        <taxon>Galatheoidea</taxon>
        <taxon>Porcellanidae</taxon>
        <taxon>Petrolisthes</taxon>
    </lineage>
</organism>
<name>A0AAE1BW14_PETCI</name>
<accession>A0AAE1BW14</accession>
<comment type="caution">
    <text evidence="1">The sequence shown here is derived from an EMBL/GenBank/DDBJ whole genome shotgun (WGS) entry which is preliminary data.</text>
</comment>
<sequence>MRNVKCGVRRDVKCGVRRNVKCGVRRNVKCGVRRDVKCGVRRDVMCKELTVWKGRVGGLLGRPRLQTASQARHDWVISSGLDPPYPLNAPPSHVPSRPAPPHLILLSADPLPLSSLPHPFHFVQCHSASCPAIPAPTPFVPYPSFFS</sequence>
<dbReference type="Proteomes" id="UP001286313">
    <property type="component" value="Unassembled WGS sequence"/>
</dbReference>
<reference evidence="1" key="1">
    <citation type="submission" date="2023-10" db="EMBL/GenBank/DDBJ databases">
        <title>Genome assemblies of two species of porcelain crab, Petrolisthes cinctipes and Petrolisthes manimaculis (Anomura: Porcellanidae).</title>
        <authorList>
            <person name="Angst P."/>
        </authorList>
    </citation>
    <scope>NUCLEOTIDE SEQUENCE</scope>
    <source>
        <strain evidence="1">PB745_01</strain>
        <tissue evidence="1">Gill</tissue>
    </source>
</reference>
<protein>
    <submittedName>
        <fullName evidence="1">Uncharacterized protein</fullName>
    </submittedName>
</protein>
<gene>
    <name evidence="1" type="ORF">Pcinc_036497</name>
</gene>
<dbReference type="EMBL" id="JAWQEG010005657">
    <property type="protein sequence ID" value="KAK3857237.1"/>
    <property type="molecule type" value="Genomic_DNA"/>
</dbReference>
<proteinExistence type="predicted"/>
<keyword evidence="2" id="KW-1185">Reference proteome</keyword>
<evidence type="ECO:0000313" key="2">
    <source>
        <dbReference type="Proteomes" id="UP001286313"/>
    </source>
</evidence>